<protein>
    <recommendedName>
        <fullName evidence="4">Lipoprotein</fullName>
    </recommendedName>
</protein>
<dbReference type="AlphaFoldDB" id="A0A5R9IWZ8"/>
<dbReference type="PROSITE" id="PS51257">
    <property type="entry name" value="PROKAR_LIPOPROTEIN"/>
    <property type="match status" value="1"/>
</dbReference>
<name>A0A5R9IWZ8_9GAMM</name>
<proteinExistence type="predicted"/>
<sequence>MNKSWKNLALTSSCLLALSACGSGGETKGEDPVAEPPVITTPEPETVPIYGYYQLVTENPSQNRYLLLSETESYIWDVAKQEPSPSELMCKTGETLEHFSEQTTRQTLNFNCVGENYSLLDLVIELENTIVTFELNQSIEVEGVTYQKLTIEKELSELTGLVEGSLFDVSGGDFLTEIRNDIDTSRYIVVSPRSPSYLDVGIYTRNWENNGECLGAESYRLEDFSGVEDLGYKQKAVIPFSITRSKIDRIDLCDGKTLPQPSTLEPIYFTSFSLNDGSYVVVSEQQDFITVGRVALSE</sequence>
<dbReference type="OrthoDB" id="9820162at2"/>
<comment type="caution">
    <text evidence="2">The sequence shown here is derived from an EMBL/GenBank/DDBJ whole genome shotgun (WGS) entry which is preliminary data.</text>
</comment>
<evidence type="ECO:0000256" key="1">
    <source>
        <dbReference type="SAM" id="SignalP"/>
    </source>
</evidence>
<evidence type="ECO:0000313" key="2">
    <source>
        <dbReference type="EMBL" id="TLU67706.1"/>
    </source>
</evidence>
<accession>A0A5R9IWZ8</accession>
<feature type="signal peptide" evidence="1">
    <location>
        <begin position="1"/>
        <end position="22"/>
    </location>
</feature>
<dbReference type="EMBL" id="VCBC01000002">
    <property type="protein sequence ID" value="TLU67706.1"/>
    <property type="molecule type" value="Genomic_DNA"/>
</dbReference>
<keyword evidence="1" id="KW-0732">Signal</keyword>
<reference evidence="2 3" key="1">
    <citation type="submission" date="2019-05" db="EMBL/GenBank/DDBJ databases">
        <title>Genome sequences of Thalassotalea litorea 1K03283.</title>
        <authorList>
            <person name="Zhang D."/>
        </authorList>
    </citation>
    <scope>NUCLEOTIDE SEQUENCE [LARGE SCALE GENOMIC DNA]</scope>
    <source>
        <strain evidence="2 3">MCCC 1K03283</strain>
    </source>
</reference>
<dbReference type="RefSeq" id="WP_138318309.1">
    <property type="nucleotide sequence ID" value="NZ_VCBC01000002.1"/>
</dbReference>
<dbReference type="Proteomes" id="UP000307790">
    <property type="component" value="Unassembled WGS sequence"/>
</dbReference>
<organism evidence="2 3">
    <name type="scientific">Thalassotalea litorea</name>
    <dbReference type="NCBI Taxonomy" id="2020715"/>
    <lineage>
        <taxon>Bacteria</taxon>
        <taxon>Pseudomonadati</taxon>
        <taxon>Pseudomonadota</taxon>
        <taxon>Gammaproteobacteria</taxon>
        <taxon>Alteromonadales</taxon>
        <taxon>Colwelliaceae</taxon>
        <taxon>Thalassotalea</taxon>
    </lineage>
</organism>
<evidence type="ECO:0008006" key="4">
    <source>
        <dbReference type="Google" id="ProtNLM"/>
    </source>
</evidence>
<evidence type="ECO:0000313" key="3">
    <source>
        <dbReference type="Proteomes" id="UP000307790"/>
    </source>
</evidence>
<gene>
    <name evidence="2" type="ORF">FE810_01795</name>
</gene>
<keyword evidence="3" id="KW-1185">Reference proteome</keyword>
<feature type="chain" id="PRO_5024457037" description="Lipoprotein" evidence="1">
    <location>
        <begin position="23"/>
        <end position="298"/>
    </location>
</feature>